<dbReference type="Pfam" id="PF20064">
    <property type="entry name" value="DUF6463"/>
    <property type="match status" value="1"/>
</dbReference>
<evidence type="ECO:0000256" key="2">
    <source>
        <dbReference type="SAM" id="Phobius"/>
    </source>
</evidence>
<feature type="region of interest" description="Disordered" evidence="1">
    <location>
        <begin position="126"/>
        <end position="148"/>
    </location>
</feature>
<name>A0A4R5A5F5_9ACTN</name>
<keyword evidence="4" id="KW-1185">Reference proteome</keyword>
<evidence type="ECO:0000313" key="3">
    <source>
        <dbReference type="EMBL" id="TDD67171.1"/>
    </source>
</evidence>
<dbReference type="OrthoDB" id="3830785at2"/>
<evidence type="ECO:0000256" key="1">
    <source>
        <dbReference type="SAM" id="MobiDB-lite"/>
    </source>
</evidence>
<gene>
    <name evidence="3" type="ORF">E1262_19735</name>
</gene>
<accession>A0A4R5A5F5</accession>
<keyword evidence="2" id="KW-0812">Transmembrane</keyword>
<keyword evidence="2" id="KW-1133">Transmembrane helix</keyword>
<evidence type="ECO:0000313" key="4">
    <source>
        <dbReference type="Proteomes" id="UP000295217"/>
    </source>
</evidence>
<organism evidence="3 4">
    <name type="scientific">Jiangella aurantiaca</name>
    <dbReference type="NCBI Taxonomy" id="2530373"/>
    <lineage>
        <taxon>Bacteria</taxon>
        <taxon>Bacillati</taxon>
        <taxon>Actinomycetota</taxon>
        <taxon>Actinomycetes</taxon>
        <taxon>Jiangellales</taxon>
        <taxon>Jiangellaceae</taxon>
        <taxon>Jiangella</taxon>
    </lineage>
</organism>
<dbReference type="EMBL" id="SMLB01000031">
    <property type="protein sequence ID" value="TDD67171.1"/>
    <property type="molecule type" value="Genomic_DNA"/>
</dbReference>
<proteinExistence type="predicted"/>
<dbReference type="Proteomes" id="UP000295217">
    <property type="component" value="Unassembled WGS sequence"/>
</dbReference>
<dbReference type="RefSeq" id="WP_132104850.1">
    <property type="nucleotide sequence ID" value="NZ_SMLB01000031.1"/>
</dbReference>
<protein>
    <submittedName>
        <fullName evidence="3">Uncharacterized protein</fullName>
    </submittedName>
</protein>
<keyword evidence="2" id="KW-0472">Membrane</keyword>
<comment type="caution">
    <text evidence="3">The sequence shown here is derived from an EMBL/GenBank/DDBJ whole genome shotgun (WGS) entry which is preliminary data.</text>
</comment>
<sequence length="148" mass="15389">MTMTALHRWIPRLITATAVLHVGLAFAQPHDWSGLMADGFVGANVDTGAASYALREASIWFMAAGLALFALASLARTAVRETGRLPAQLGWYLLAMGVPLSLVYFPVAGSWALVVIGVLSVYAARSPSSPSPTPRAGGSAGPPPSTAR</sequence>
<dbReference type="InterPro" id="IPR045590">
    <property type="entry name" value="DUF6463"/>
</dbReference>
<dbReference type="AlphaFoldDB" id="A0A4R5A5F5"/>
<reference evidence="3 4" key="1">
    <citation type="submission" date="2019-02" db="EMBL/GenBank/DDBJ databases">
        <title>Draft genome sequences of novel Actinobacteria.</title>
        <authorList>
            <person name="Sahin N."/>
            <person name="Ay H."/>
            <person name="Saygin H."/>
        </authorList>
    </citation>
    <scope>NUCLEOTIDE SEQUENCE [LARGE SCALE GENOMIC DNA]</scope>
    <source>
        <strain evidence="3 4">8K307</strain>
    </source>
</reference>
<feature type="transmembrane region" description="Helical" evidence="2">
    <location>
        <begin position="59"/>
        <end position="79"/>
    </location>
</feature>
<feature type="transmembrane region" description="Helical" evidence="2">
    <location>
        <begin position="91"/>
        <end position="124"/>
    </location>
</feature>